<dbReference type="InterPro" id="IPR017441">
    <property type="entry name" value="Protein_kinase_ATP_BS"/>
</dbReference>
<keyword evidence="5 10" id="KW-0418">Kinase</keyword>
<comment type="caution">
    <text evidence="10">The sequence shown here is derived from an EMBL/GenBank/DDBJ whole genome shotgun (WGS) entry which is preliminary data.</text>
</comment>
<dbReference type="SMART" id="SM00220">
    <property type="entry name" value="S_TKc"/>
    <property type="match status" value="1"/>
</dbReference>
<dbReference type="Proteomes" id="UP001523369">
    <property type="component" value="Unassembled WGS sequence"/>
</dbReference>
<evidence type="ECO:0000313" key="11">
    <source>
        <dbReference type="Proteomes" id="UP001523369"/>
    </source>
</evidence>
<dbReference type="GO" id="GO:0004674">
    <property type="term" value="F:protein serine/threonine kinase activity"/>
    <property type="evidence" value="ECO:0007669"/>
    <property type="project" value="UniProtKB-KW"/>
</dbReference>
<accession>A0ABT1DL97</accession>
<dbReference type="PANTHER" id="PTHR43289:SF6">
    <property type="entry name" value="SERINE_THREONINE-PROTEIN KINASE NEKL-3"/>
    <property type="match status" value="1"/>
</dbReference>
<evidence type="ECO:0000256" key="8">
    <source>
        <dbReference type="SAM" id="MobiDB-lite"/>
    </source>
</evidence>
<proteinExistence type="predicted"/>
<evidence type="ECO:0000256" key="5">
    <source>
        <dbReference type="ARBA" id="ARBA00022777"/>
    </source>
</evidence>
<dbReference type="InterPro" id="IPR000719">
    <property type="entry name" value="Prot_kinase_dom"/>
</dbReference>
<protein>
    <recommendedName>
        <fullName evidence="1">non-specific serine/threonine protein kinase</fullName>
        <ecNumber evidence="1">2.7.11.1</ecNumber>
    </recommendedName>
</protein>
<dbReference type="Gene3D" id="3.30.200.20">
    <property type="entry name" value="Phosphorylase Kinase, domain 1"/>
    <property type="match status" value="1"/>
</dbReference>
<name>A0ABT1DL97_9ACTN</name>
<evidence type="ECO:0000256" key="1">
    <source>
        <dbReference type="ARBA" id="ARBA00012513"/>
    </source>
</evidence>
<dbReference type="PROSITE" id="PS00107">
    <property type="entry name" value="PROTEIN_KINASE_ATP"/>
    <property type="match status" value="1"/>
</dbReference>
<evidence type="ECO:0000256" key="3">
    <source>
        <dbReference type="ARBA" id="ARBA00022679"/>
    </source>
</evidence>
<sequence length="492" mass="53655">MTGGEARVVADRYRLEKILGRGGMGAVWHGYDLLLDRDVAVKEIYLPGADHGLIDPDDPRIRRAIREARAAAGLRHPNIVTVHDVALDGGRPWIIMELVDGPSLAEVITKSGALSSARTAEIGLQVLDALSAAHRRGTVHRDVKPANILIDTDRAMLTDFGIAAMEDASVLTMTGHMLGSPAYMAPERINGDTAAPAADLWALGVTLYTAATGRSPFPGEDTQSTIMAILTRPPPMPVGVEGLWPVLAGLLEKDPARRLTPDRARPLLTAATRSTRPPPTGVSQVRLQETPTPSHQPRQRGMLPAHFPVQLVGLTVGNRTGYTLRTYVPNDDGWARPVFTSAGGKLLLMPRPEQAAGFALSTPEHDLAGIPQWNRLRESMSHGYLSLLDANRYDLSVAAVSLEMDPARWLPDLMVRSGTIARELMLALDIKEAYPFLGAGAPLDRFDGELRQAGVRPHRRHIKRWQHVDRGLLAGWWQSVNTIIGGRLDWKV</sequence>
<dbReference type="RefSeq" id="WP_253237733.1">
    <property type="nucleotide sequence ID" value="NZ_JAMYJR010000013.1"/>
</dbReference>
<evidence type="ECO:0000256" key="7">
    <source>
        <dbReference type="PROSITE-ProRule" id="PRU10141"/>
    </source>
</evidence>
<keyword evidence="3" id="KW-0808">Transferase</keyword>
<evidence type="ECO:0000256" key="6">
    <source>
        <dbReference type="ARBA" id="ARBA00022840"/>
    </source>
</evidence>
<dbReference type="Pfam" id="PF00069">
    <property type="entry name" value="Pkinase"/>
    <property type="match status" value="1"/>
</dbReference>
<evidence type="ECO:0000256" key="4">
    <source>
        <dbReference type="ARBA" id="ARBA00022741"/>
    </source>
</evidence>
<dbReference type="Gene3D" id="1.10.510.10">
    <property type="entry name" value="Transferase(Phosphotransferase) domain 1"/>
    <property type="match status" value="1"/>
</dbReference>
<evidence type="ECO:0000256" key="2">
    <source>
        <dbReference type="ARBA" id="ARBA00022527"/>
    </source>
</evidence>
<keyword evidence="2 10" id="KW-0723">Serine/threonine-protein kinase</keyword>
<evidence type="ECO:0000313" key="10">
    <source>
        <dbReference type="EMBL" id="MCO8271609.1"/>
    </source>
</evidence>
<dbReference type="EC" id="2.7.11.1" evidence="1"/>
<dbReference type="SUPFAM" id="SSF56112">
    <property type="entry name" value="Protein kinase-like (PK-like)"/>
    <property type="match status" value="1"/>
</dbReference>
<keyword evidence="11" id="KW-1185">Reference proteome</keyword>
<keyword evidence="4 7" id="KW-0547">Nucleotide-binding</keyword>
<evidence type="ECO:0000259" key="9">
    <source>
        <dbReference type="PROSITE" id="PS50011"/>
    </source>
</evidence>
<dbReference type="EMBL" id="JAMYJR010000013">
    <property type="protein sequence ID" value="MCO8271609.1"/>
    <property type="molecule type" value="Genomic_DNA"/>
</dbReference>
<feature type="compositionally biased region" description="Polar residues" evidence="8">
    <location>
        <begin position="281"/>
        <end position="296"/>
    </location>
</feature>
<dbReference type="InterPro" id="IPR011009">
    <property type="entry name" value="Kinase-like_dom_sf"/>
</dbReference>
<feature type="region of interest" description="Disordered" evidence="8">
    <location>
        <begin position="269"/>
        <end position="301"/>
    </location>
</feature>
<dbReference type="PROSITE" id="PS50011">
    <property type="entry name" value="PROTEIN_KINASE_DOM"/>
    <property type="match status" value="1"/>
</dbReference>
<keyword evidence="6 7" id="KW-0067">ATP-binding</keyword>
<feature type="binding site" evidence="7">
    <location>
        <position position="42"/>
    </location>
    <ligand>
        <name>ATP</name>
        <dbReference type="ChEBI" id="CHEBI:30616"/>
    </ligand>
</feature>
<reference evidence="10 11" key="1">
    <citation type="submission" date="2022-06" db="EMBL/GenBank/DDBJ databases">
        <title>New Species of the Genus Actinoplanes, ActinopZanes ferrugineus.</title>
        <authorList>
            <person name="Ding P."/>
        </authorList>
    </citation>
    <scope>NUCLEOTIDE SEQUENCE [LARGE SCALE GENOMIC DNA]</scope>
    <source>
        <strain evidence="10 11">TRM88003</strain>
    </source>
</reference>
<dbReference type="PANTHER" id="PTHR43289">
    <property type="entry name" value="MITOGEN-ACTIVATED PROTEIN KINASE KINASE KINASE 20-RELATED"/>
    <property type="match status" value="1"/>
</dbReference>
<gene>
    <name evidence="10" type="ORF">M1L60_13510</name>
</gene>
<organism evidence="10 11">
    <name type="scientific">Paractinoplanes aksuensis</name>
    <dbReference type="NCBI Taxonomy" id="2939490"/>
    <lineage>
        <taxon>Bacteria</taxon>
        <taxon>Bacillati</taxon>
        <taxon>Actinomycetota</taxon>
        <taxon>Actinomycetes</taxon>
        <taxon>Micromonosporales</taxon>
        <taxon>Micromonosporaceae</taxon>
        <taxon>Paractinoplanes</taxon>
    </lineage>
</organism>
<dbReference type="CDD" id="cd14014">
    <property type="entry name" value="STKc_PknB_like"/>
    <property type="match status" value="1"/>
</dbReference>
<feature type="domain" description="Protein kinase" evidence="9">
    <location>
        <begin position="13"/>
        <end position="268"/>
    </location>
</feature>